<protein>
    <submittedName>
        <fullName evidence="2">Nickel ABC transporter, nickel/metallophore periplasmic binding protein</fullName>
    </submittedName>
</protein>
<dbReference type="SUPFAM" id="SSF53850">
    <property type="entry name" value="Periplasmic binding protein-like II"/>
    <property type="match status" value="1"/>
</dbReference>
<dbReference type="InterPro" id="IPR030678">
    <property type="entry name" value="Peptide/Ni-bd"/>
</dbReference>
<dbReference type="InterPro" id="IPR039424">
    <property type="entry name" value="SBP_5"/>
</dbReference>
<proteinExistence type="predicted"/>
<dbReference type="PROSITE" id="PS51257">
    <property type="entry name" value="PROKAR_LIPOPROTEIN"/>
    <property type="match status" value="1"/>
</dbReference>
<dbReference type="Proteomes" id="UP000029733">
    <property type="component" value="Unassembled WGS sequence"/>
</dbReference>
<dbReference type="GO" id="GO:0015675">
    <property type="term" value="P:nickel cation transport"/>
    <property type="evidence" value="ECO:0007669"/>
    <property type="project" value="InterPro"/>
</dbReference>
<organism evidence="2 3">
    <name type="scientific">Helicobacter jaachi</name>
    <dbReference type="NCBI Taxonomy" id="1677920"/>
    <lineage>
        <taxon>Bacteria</taxon>
        <taxon>Pseudomonadati</taxon>
        <taxon>Campylobacterota</taxon>
        <taxon>Epsilonproteobacteria</taxon>
        <taxon>Campylobacterales</taxon>
        <taxon>Helicobacteraceae</taxon>
        <taxon>Helicobacter</taxon>
    </lineage>
</organism>
<feature type="domain" description="Solute-binding protein family 5" evidence="1">
    <location>
        <begin position="67"/>
        <end position="434"/>
    </location>
</feature>
<evidence type="ECO:0000259" key="1">
    <source>
        <dbReference type="Pfam" id="PF00496"/>
    </source>
</evidence>
<dbReference type="GO" id="GO:1904680">
    <property type="term" value="F:peptide transmembrane transporter activity"/>
    <property type="evidence" value="ECO:0007669"/>
    <property type="project" value="TreeGrafter"/>
</dbReference>
<dbReference type="GO" id="GO:0020037">
    <property type="term" value="F:heme binding"/>
    <property type="evidence" value="ECO:0007669"/>
    <property type="project" value="InterPro"/>
</dbReference>
<evidence type="ECO:0000313" key="2">
    <source>
        <dbReference type="EMBL" id="TLD96114.1"/>
    </source>
</evidence>
<keyword evidence="3" id="KW-1185">Reference proteome</keyword>
<dbReference type="EMBL" id="JRPR02000006">
    <property type="protein sequence ID" value="TLD96114.1"/>
    <property type="molecule type" value="Genomic_DNA"/>
</dbReference>
<dbReference type="PANTHER" id="PTHR30290">
    <property type="entry name" value="PERIPLASMIC BINDING COMPONENT OF ABC TRANSPORTER"/>
    <property type="match status" value="1"/>
</dbReference>
<accession>A0A4U8T952</accession>
<dbReference type="PIRSF" id="PIRSF002741">
    <property type="entry name" value="MppA"/>
    <property type="match status" value="1"/>
</dbReference>
<dbReference type="GO" id="GO:0043190">
    <property type="term" value="C:ATP-binding cassette (ABC) transporter complex"/>
    <property type="evidence" value="ECO:0007669"/>
    <property type="project" value="InterPro"/>
</dbReference>
<dbReference type="GO" id="GO:0015833">
    <property type="term" value="P:peptide transport"/>
    <property type="evidence" value="ECO:0007669"/>
    <property type="project" value="TreeGrafter"/>
</dbReference>
<dbReference type="GO" id="GO:0016151">
    <property type="term" value="F:nickel cation binding"/>
    <property type="evidence" value="ECO:0007669"/>
    <property type="project" value="InterPro"/>
</dbReference>
<sequence length="519" mass="57890">MCGILKSLWCVGAVCACFVGIMWGEHRLIMAVSENIGAMNPQGYRGNAMFAQNSIYEGLVRVDKNGKIVPSLATSWSISEDGLRYTFYLRKGVQFSNGEAFNAKAAVINFQSILKNRARHSWSALVANLADVQIVDEYTILLILKKPYSPALNELATPRPFRFLAPSAFPKDLDLLKTNPKPIGTGVYMLVDSKLGISDTLRKNPHYWDKAVNDKLYYDEVVLKVIFDANAKIAALRSGQIDLIYGYDQIPIAIFNNLHEKSKEFATYLSPPLYSVSLVLNSASPNLTGKNEQESKQLRTFIAQSIDKVQLIKAVYAQTQEVADCLLACHSKEAVRMEPLTPNIESSPNKPHLAHIPTKSIEILFSGDNPAHKMMAEIIQNDLKNVGISVRLSASEPTIYRNRLINGAFDMAFGETWGAPYEPLSVLHSMLIPSHIDFSAQKGLSAKPHIDKRIKHLISLSPTSPIFYKTLQEVMGLLYDSGVYVPLTYQKNKAIAHKKIKGIQMGVVGYEVPFWEMYE</sequence>
<dbReference type="InterPro" id="IPR000914">
    <property type="entry name" value="SBP_5_dom"/>
</dbReference>
<name>A0A4U8T952_9HELI</name>
<dbReference type="Pfam" id="PF00496">
    <property type="entry name" value="SBP_bac_5"/>
    <property type="match status" value="1"/>
</dbReference>
<dbReference type="STRING" id="1677920.LS71_03065"/>
<dbReference type="AlphaFoldDB" id="A0A4U8T952"/>
<dbReference type="GO" id="GO:0030288">
    <property type="term" value="C:outer membrane-bounded periplasmic space"/>
    <property type="evidence" value="ECO:0007669"/>
    <property type="project" value="TreeGrafter"/>
</dbReference>
<evidence type="ECO:0000313" key="3">
    <source>
        <dbReference type="Proteomes" id="UP000029733"/>
    </source>
</evidence>
<dbReference type="Gene3D" id="3.40.190.10">
    <property type="entry name" value="Periplasmic binding protein-like II"/>
    <property type="match status" value="1"/>
</dbReference>
<reference evidence="2 3" key="1">
    <citation type="journal article" date="2014" name="Genome Announc.">
        <title>Draft genome sequences of eight enterohepatic helicobacter species isolated from both laboratory and wild rodents.</title>
        <authorList>
            <person name="Sheh A."/>
            <person name="Shen Z."/>
            <person name="Fox J.G."/>
        </authorList>
    </citation>
    <scope>NUCLEOTIDE SEQUENCE [LARGE SCALE GENOMIC DNA]</scope>
    <source>
        <strain evidence="2 3">MIT 09-6949</strain>
    </source>
</reference>
<comment type="caution">
    <text evidence="2">The sequence shown here is derived from an EMBL/GenBank/DDBJ whole genome shotgun (WGS) entry which is preliminary data.</text>
</comment>
<dbReference type="CDD" id="cd08489">
    <property type="entry name" value="PBP2_NikA"/>
    <property type="match status" value="1"/>
</dbReference>
<gene>
    <name evidence="2" type="ORF">LS71_007185</name>
</gene>
<dbReference type="PANTHER" id="PTHR30290:SF37">
    <property type="entry name" value="NICKEL-BINDING PERIPLASMIC PROTEIN"/>
    <property type="match status" value="1"/>
</dbReference>
<dbReference type="InterPro" id="IPR011980">
    <property type="entry name" value="CntA-like"/>
</dbReference>
<dbReference type="OrthoDB" id="5469165at2"/>
<dbReference type="Gene3D" id="3.10.105.10">
    <property type="entry name" value="Dipeptide-binding Protein, Domain 3"/>
    <property type="match status" value="1"/>
</dbReference>